<dbReference type="Pfam" id="PF13639">
    <property type="entry name" value="zf-RING_2"/>
    <property type="match status" value="1"/>
</dbReference>
<evidence type="ECO:0000256" key="2">
    <source>
        <dbReference type="SAM" id="MobiDB-lite"/>
    </source>
</evidence>
<evidence type="ECO:0000313" key="5">
    <source>
        <dbReference type="Proteomes" id="UP000006591"/>
    </source>
</evidence>
<evidence type="ECO:0000259" key="3">
    <source>
        <dbReference type="PROSITE" id="PS50089"/>
    </source>
</evidence>
<protein>
    <recommendedName>
        <fullName evidence="3">RING-type domain-containing protein</fullName>
    </recommendedName>
</protein>
<evidence type="ECO:0000313" key="4">
    <source>
        <dbReference type="EnsemblPlants" id="ONIVA03G26350.1"/>
    </source>
</evidence>
<dbReference type="PROSITE" id="PS50089">
    <property type="entry name" value="ZF_RING_2"/>
    <property type="match status" value="1"/>
</dbReference>
<dbReference type="PANTHER" id="PTHR22765">
    <property type="entry name" value="RING FINGER AND PROTEASE ASSOCIATED DOMAIN-CONTAINING"/>
    <property type="match status" value="1"/>
</dbReference>
<dbReference type="STRING" id="4536.A0A0E0GQ90"/>
<keyword evidence="5" id="KW-1185">Reference proteome</keyword>
<dbReference type="Gene3D" id="3.30.40.10">
    <property type="entry name" value="Zinc/RING finger domain, C3HC4 (zinc finger)"/>
    <property type="match status" value="1"/>
</dbReference>
<dbReference type="EnsemblPlants" id="ONIVA03G26350.1">
    <property type="protein sequence ID" value="ONIVA03G26350.1"/>
    <property type="gene ID" value="ONIVA03G26350"/>
</dbReference>
<dbReference type="InterPro" id="IPR001841">
    <property type="entry name" value="Znf_RING"/>
</dbReference>
<feature type="compositionally biased region" description="Gly residues" evidence="2">
    <location>
        <begin position="320"/>
        <end position="334"/>
    </location>
</feature>
<proteinExistence type="predicted"/>
<dbReference type="Gramene" id="ONIVA03G26350.1">
    <property type="protein sequence ID" value="ONIVA03G26350.1"/>
    <property type="gene ID" value="ONIVA03G26350"/>
</dbReference>
<feature type="domain" description="RING-type" evidence="3">
    <location>
        <begin position="186"/>
        <end position="229"/>
    </location>
</feature>
<feature type="region of interest" description="Disordered" evidence="2">
    <location>
        <begin position="291"/>
        <end position="334"/>
    </location>
</feature>
<keyword evidence="1" id="KW-0862">Zinc</keyword>
<evidence type="ECO:0000256" key="1">
    <source>
        <dbReference type="PROSITE-ProRule" id="PRU00175"/>
    </source>
</evidence>
<dbReference type="eggNOG" id="KOG0802">
    <property type="taxonomic scope" value="Eukaryota"/>
</dbReference>
<keyword evidence="1" id="KW-0479">Metal-binding</keyword>
<dbReference type="Proteomes" id="UP000006591">
    <property type="component" value="Chromosome 3"/>
</dbReference>
<dbReference type="PANTHER" id="PTHR22765:SF434">
    <property type="entry name" value="GB|AAD18119.1-RELATED"/>
    <property type="match status" value="1"/>
</dbReference>
<sequence length="356" mass="38105">MAMETRIRLMGIQNKLDECHVGKAPLEVGPSYVRFLCALTVKYSTRWLGGGGVAVPLQPAAPHGGGGGIRQFTMTMQSDVRPVDDPFVFLDRDAARRVVWAAMVAALPGLDRYDLSDGNWETPRPDAAVAAWIHGLARASYLGRGKRVGHYRVVVFVEVEVELVFSEPKALVADVVAAGGGARKPCGICLDDLDADGLTTPVRLPCGHAFHGQCIAGWLLEGRTCPMCRRDFSRLVLAPSCYQQYGDGCGGRRRWQRRREERRQWRAAPSPLLDLAGGEAVAAGQRQKWMRRRRVGSGRGGARRWSDSLAAVPSPSPVLAGGGGGNGPAAGGGDGGILGSSSGAGGALLSIRQWRW</sequence>
<dbReference type="InterPro" id="IPR013083">
    <property type="entry name" value="Znf_RING/FYVE/PHD"/>
</dbReference>
<dbReference type="GO" id="GO:0006511">
    <property type="term" value="P:ubiquitin-dependent protein catabolic process"/>
    <property type="evidence" value="ECO:0007669"/>
    <property type="project" value="TreeGrafter"/>
</dbReference>
<dbReference type="SMART" id="SM00184">
    <property type="entry name" value="RING"/>
    <property type="match status" value="1"/>
</dbReference>
<dbReference type="AlphaFoldDB" id="A0A0E0GQ90"/>
<name>A0A0E0GQ90_ORYNI</name>
<organism evidence="4">
    <name type="scientific">Oryza nivara</name>
    <name type="common">Indian wild rice</name>
    <name type="synonym">Oryza sativa f. spontanea</name>
    <dbReference type="NCBI Taxonomy" id="4536"/>
    <lineage>
        <taxon>Eukaryota</taxon>
        <taxon>Viridiplantae</taxon>
        <taxon>Streptophyta</taxon>
        <taxon>Embryophyta</taxon>
        <taxon>Tracheophyta</taxon>
        <taxon>Spermatophyta</taxon>
        <taxon>Magnoliopsida</taxon>
        <taxon>Liliopsida</taxon>
        <taxon>Poales</taxon>
        <taxon>Poaceae</taxon>
        <taxon>BOP clade</taxon>
        <taxon>Oryzoideae</taxon>
        <taxon>Oryzeae</taxon>
        <taxon>Oryzinae</taxon>
        <taxon>Oryza</taxon>
    </lineage>
</organism>
<dbReference type="GO" id="GO:0061630">
    <property type="term" value="F:ubiquitin protein ligase activity"/>
    <property type="evidence" value="ECO:0007669"/>
    <property type="project" value="TreeGrafter"/>
</dbReference>
<accession>A0A0E0GQ90</accession>
<keyword evidence="1" id="KW-0863">Zinc-finger</keyword>
<reference evidence="4" key="1">
    <citation type="submission" date="2015-04" db="UniProtKB">
        <authorList>
            <consortium name="EnsemblPlants"/>
        </authorList>
    </citation>
    <scope>IDENTIFICATION</scope>
    <source>
        <strain evidence="4">SL10</strain>
    </source>
</reference>
<dbReference type="HOGENOM" id="CLU_779338_0_0_1"/>
<dbReference type="SUPFAM" id="SSF57850">
    <property type="entry name" value="RING/U-box"/>
    <property type="match status" value="1"/>
</dbReference>
<dbReference type="GO" id="GO:0008270">
    <property type="term" value="F:zinc ion binding"/>
    <property type="evidence" value="ECO:0007669"/>
    <property type="project" value="UniProtKB-KW"/>
</dbReference>
<dbReference type="OMA" id="PTIWATW"/>
<reference evidence="4" key="2">
    <citation type="submission" date="2018-04" db="EMBL/GenBank/DDBJ databases">
        <title>OnivRS2 (Oryza nivara Reference Sequence Version 2).</title>
        <authorList>
            <person name="Zhang J."/>
            <person name="Kudrna D."/>
            <person name="Lee S."/>
            <person name="Talag J."/>
            <person name="Rajasekar S."/>
            <person name="Welchert J."/>
            <person name="Hsing Y.-I."/>
            <person name="Wing R.A."/>
        </authorList>
    </citation>
    <scope>NUCLEOTIDE SEQUENCE [LARGE SCALE GENOMIC DNA]</scope>
    <source>
        <strain evidence="4">SL10</strain>
    </source>
</reference>
<dbReference type="InterPro" id="IPR051826">
    <property type="entry name" value="E3_ubiquitin-ligase_domain"/>
</dbReference>
<dbReference type="FunFam" id="3.30.40.10:FF:000678">
    <property type="entry name" value="Os01g0535300 protein"/>
    <property type="match status" value="1"/>
</dbReference>